<evidence type="ECO:0000313" key="3">
    <source>
        <dbReference type="EMBL" id="EGC37758.1"/>
    </source>
</evidence>
<gene>
    <name evidence="3" type="ORF">DICPUDRAFT_149605</name>
</gene>
<evidence type="ECO:0000313" key="4">
    <source>
        <dbReference type="Proteomes" id="UP000001064"/>
    </source>
</evidence>
<dbReference type="Proteomes" id="UP000001064">
    <property type="component" value="Unassembled WGS sequence"/>
</dbReference>
<dbReference type="RefSeq" id="XP_003285697.1">
    <property type="nucleotide sequence ID" value="XM_003285649.1"/>
</dbReference>
<keyword evidence="2" id="KW-0812">Transmembrane</keyword>
<dbReference type="GeneID" id="10499212"/>
<keyword evidence="2" id="KW-1133">Transmembrane helix</keyword>
<proteinExistence type="predicted"/>
<dbReference type="AlphaFoldDB" id="F0ZE85"/>
<evidence type="ECO:0000256" key="2">
    <source>
        <dbReference type="SAM" id="Phobius"/>
    </source>
</evidence>
<dbReference type="OMA" id="SEYRAYQ"/>
<feature type="compositionally biased region" description="Polar residues" evidence="1">
    <location>
        <begin position="46"/>
        <end position="55"/>
    </location>
</feature>
<sequence>MNSNKSVFWGFISLSVAGFGAWYIERTKYMEEKKKKIEEVAVARQKYSNQNNITQDEGEASYKPYDETNRKRENNTNK</sequence>
<reference evidence="4" key="1">
    <citation type="journal article" date="2011" name="Genome Biol.">
        <title>Comparative genomics of the social amoebae Dictyostelium discoideum and Dictyostelium purpureum.</title>
        <authorList>
            <consortium name="US DOE Joint Genome Institute (JGI-PGF)"/>
            <person name="Sucgang R."/>
            <person name="Kuo A."/>
            <person name="Tian X."/>
            <person name="Salerno W."/>
            <person name="Parikh A."/>
            <person name="Feasley C.L."/>
            <person name="Dalin E."/>
            <person name="Tu H."/>
            <person name="Huang E."/>
            <person name="Barry K."/>
            <person name="Lindquist E."/>
            <person name="Shapiro H."/>
            <person name="Bruce D."/>
            <person name="Schmutz J."/>
            <person name="Salamov A."/>
            <person name="Fey P."/>
            <person name="Gaudet P."/>
            <person name="Anjard C."/>
            <person name="Babu M.M."/>
            <person name="Basu S."/>
            <person name="Bushmanova Y."/>
            <person name="van der Wel H."/>
            <person name="Katoh-Kurasawa M."/>
            <person name="Dinh C."/>
            <person name="Coutinho P.M."/>
            <person name="Saito T."/>
            <person name="Elias M."/>
            <person name="Schaap P."/>
            <person name="Kay R.R."/>
            <person name="Henrissat B."/>
            <person name="Eichinger L."/>
            <person name="Rivero F."/>
            <person name="Putnam N.H."/>
            <person name="West C.M."/>
            <person name="Loomis W.F."/>
            <person name="Chisholm R.L."/>
            <person name="Shaulsky G."/>
            <person name="Strassmann J.E."/>
            <person name="Queller D.C."/>
            <person name="Kuspa A."/>
            <person name="Grigoriev I.V."/>
        </authorList>
    </citation>
    <scope>NUCLEOTIDE SEQUENCE [LARGE SCALE GENOMIC DNA]</scope>
    <source>
        <strain evidence="4">QSDP1</strain>
    </source>
</reference>
<dbReference type="eggNOG" id="ENOG502RIMD">
    <property type="taxonomic scope" value="Eukaryota"/>
</dbReference>
<dbReference type="VEuPathDB" id="AmoebaDB:DICPUDRAFT_149605"/>
<dbReference type="EMBL" id="GL870991">
    <property type="protein sequence ID" value="EGC37758.1"/>
    <property type="molecule type" value="Genomic_DNA"/>
</dbReference>
<dbReference type="KEGG" id="dpp:DICPUDRAFT_149605"/>
<dbReference type="InParanoid" id="F0ZE85"/>
<organism evidence="3 4">
    <name type="scientific">Dictyostelium purpureum</name>
    <name type="common">Slime mold</name>
    <dbReference type="NCBI Taxonomy" id="5786"/>
    <lineage>
        <taxon>Eukaryota</taxon>
        <taxon>Amoebozoa</taxon>
        <taxon>Evosea</taxon>
        <taxon>Eumycetozoa</taxon>
        <taxon>Dictyostelia</taxon>
        <taxon>Dictyosteliales</taxon>
        <taxon>Dictyosteliaceae</taxon>
        <taxon>Dictyostelium</taxon>
    </lineage>
</organism>
<name>F0ZE85_DICPU</name>
<protein>
    <submittedName>
        <fullName evidence="3">Uncharacterized protein</fullName>
    </submittedName>
</protein>
<keyword evidence="2" id="KW-0472">Membrane</keyword>
<evidence type="ECO:0000256" key="1">
    <source>
        <dbReference type="SAM" id="MobiDB-lite"/>
    </source>
</evidence>
<keyword evidence="4" id="KW-1185">Reference proteome</keyword>
<dbReference type="FunCoup" id="F0ZE85">
    <property type="interactions" value="937"/>
</dbReference>
<accession>F0ZE85</accession>
<feature type="compositionally biased region" description="Basic and acidic residues" evidence="1">
    <location>
        <begin position="64"/>
        <end position="78"/>
    </location>
</feature>
<feature type="transmembrane region" description="Helical" evidence="2">
    <location>
        <begin position="6"/>
        <end position="24"/>
    </location>
</feature>
<feature type="region of interest" description="Disordered" evidence="1">
    <location>
        <begin position="45"/>
        <end position="78"/>
    </location>
</feature>
<dbReference type="OrthoDB" id="2559326at2759"/>